<keyword evidence="3" id="KW-1185">Reference proteome</keyword>
<dbReference type="AlphaFoldDB" id="A0A2K1L6Y5"/>
<evidence type="ECO:0000313" key="1">
    <source>
        <dbReference type="EMBL" id="PNR61764.1"/>
    </source>
</evidence>
<dbReference type="EnsemblPlants" id="Pp3c1_4330V3.1">
    <property type="protein sequence ID" value="Pp3c1_4330V3.1"/>
    <property type="gene ID" value="Pp3c1_4330"/>
</dbReference>
<dbReference type="Gramene" id="Pp3c1_4330V3.2">
    <property type="protein sequence ID" value="Pp3c1_4330V3.2"/>
    <property type="gene ID" value="Pp3c1_4330"/>
</dbReference>
<dbReference type="Gramene" id="Pp3c1_4330V3.1">
    <property type="protein sequence ID" value="Pp3c1_4330V3.1"/>
    <property type="gene ID" value="Pp3c1_4330"/>
</dbReference>
<organism evidence="1">
    <name type="scientific">Physcomitrium patens</name>
    <name type="common">Spreading-leaved earth moss</name>
    <name type="synonym">Physcomitrella patens</name>
    <dbReference type="NCBI Taxonomy" id="3218"/>
    <lineage>
        <taxon>Eukaryota</taxon>
        <taxon>Viridiplantae</taxon>
        <taxon>Streptophyta</taxon>
        <taxon>Embryophyta</taxon>
        <taxon>Bryophyta</taxon>
        <taxon>Bryophytina</taxon>
        <taxon>Bryopsida</taxon>
        <taxon>Funariidae</taxon>
        <taxon>Funariales</taxon>
        <taxon>Funariaceae</taxon>
        <taxon>Physcomitrium</taxon>
    </lineage>
</organism>
<dbReference type="EnsemblPlants" id="Pp3c1_4330V3.2">
    <property type="protein sequence ID" value="Pp3c1_4330V3.2"/>
    <property type="gene ID" value="Pp3c1_4330"/>
</dbReference>
<protein>
    <submittedName>
        <fullName evidence="1 2">Uncharacterized protein</fullName>
    </submittedName>
</protein>
<name>A0A2K1L6Y5_PHYPA</name>
<dbReference type="InParanoid" id="A0A2K1L6Y5"/>
<reference evidence="1 3" key="1">
    <citation type="journal article" date="2008" name="Science">
        <title>The Physcomitrella genome reveals evolutionary insights into the conquest of land by plants.</title>
        <authorList>
            <person name="Rensing S."/>
            <person name="Lang D."/>
            <person name="Zimmer A."/>
            <person name="Terry A."/>
            <person name="Salamov A."/>
            <person name="Shapiro H."/>
            <person name="Nishiyama T."/>
            <person name="Perroud P.-F."/>
            <person name="Lindquist E."/>
            <person name="Kamisugi Y."/>
            <person name="Tanahashi T."/>
            <person name="Sakakibara K."/>
            <person name="Fujita T."/>
            <person name="Oishi K."/>
            <person name="Shin-I T."/>
            <person name="Kuroki Y."/>
            <person name="Toyoda A."/>
            <person name="Suzuki Y."/>
            <person name="Hashimoto A."/>
            <person name="Yamaguchi K."/>
            <person name="Sugano A."/>
            <person name="Kohara Y."/>
            <person name="Fujiyama A."/>
            <person name="Anterola A."/>
            <person name="Aoki S."/>
            <person name="Ashton N."/>
            <person name="Barbazuk W.B."/>
            <person name="Barker E."/>
            <person name="Bennetzen J."/>
            <person name="Bezanilla M."/>
            <person name="Blankenship R."/>
            <person name="Cho S.H."/>
            <person name="Dutcher S."/>
            <person name="Estelle M."/>
            <person name="Fawcett J.A."/>
            <person name="Gundlach H."/>
            <person name="Hanada K."/>
            <person name="Heyl A."/>
            <person name="Hicks K.A."/>
            <person name="Hugh J."/>
            <person name="Lohr M."/>
            <person name="Mayer K."/>
            <person name="Melkozernov A."/>
            <person name="Murata T."/>
            <person name="Nelson D."/>
            <person name="Pils B."/>
            <person name="Prigge M."/>
            <person name="Reiss B."/>
            <person name="Renner T."/>
            <person name="Rombauts S."/>
            <person name="Rushton P."/>
            <person name="Sanderfoot A."/>
            <person name="Schween G."/>
            <person name="Shiu S.-H."/>
            <person name="Stueber K."/>
            <person name="Theodoulou F.L."/>
            <person name="Tu H."/>
            <person name="Van de Peer Y."/>
            <person name="Verrier P.J."/>
            <person name="Waters E."/>
            <person name="Wood A."/>
            <person name="Yang L."/>
            <person name="Cove D."/>
            <person name="Cuming A."/>
            <person name="Hasebe M."/>
            <person name="Lucas S."/>
            <person name="Mishler D.B."/>
            <person name="Reski R."/>
            <person name="Grigoriev I."/>
            <person name="Quatrano R.S."/>
            <person name="Boore J.L."/>
        </authorList>
    </citation>
    <scope>NUCLEOTIDE SEQUENCE [LARGE SCALE GENOMIC DNA]</scope>
    <source>
        <strain evidence="2 3">cv. Gransden 2004</strain>
    </source>
</reference>
<dbReference type="Proteomes" id="UP000006727">
    <property type="component" value="Chromosome 1"/>
</dbReference>
<evidence type="ECO:0000313" key="3">
    <source>
        <dbReference type="Proteomes" id="UP000006727"/>
    </source>
</evidence>
<evidence type="ECO:0000313" key="2">
    <source>
        <dbReference type="EnsemblPlants" id="Pp3c1_4330V3.1"/>
    </source>
</evidence>
<sequence>MMHFTKHFRLQRNEYRAYFPQSARAGSRCKTFRRPICARLALCVRRSVTIQPAMPGLSACQRALVSLPLWLTSFQHYMSHYPRRLV</sequence>
<proteinExistence type="predicted"/>
<dbReference type="EMBL" id="ABEU02000001">
    <property type="protein sequence ID" value="PNR61764.1"/>
    <property type="molecule type" value="Genomic_DNA"/>
</dbReference>
<gene>
    <name evidence="1" type="ORF">PHYPA_000187</name>
</gene>
<reference evidence="1 3" key="2">
    <citation type="journal article" date="2018" name="Plant J.">
        <title>The Physcomitrella patens chromosome-scale assembly reveals moss genome structure and evolution.</title>
        <authorList>
            <person name="Lang D."/>
            <person name="Ullrich K.K."/>
            <person name="Murat F."/>
            <person name="Fuchs J."/>
            <person name="Jenkins J."/>
            <person name="Haas F.B."/>
            <person name="Piednoel M."/>
            <person name="Gundlach H."/>
            <person name="Van Bel M."/>
            <person name="Meyberg R."/>
            <person name="Vives C."/>
            <person name="Morata J."/>
            <person name="Symeonidi A."/>
            <person name="Hiss M."/>
            <person name="Muchero W."/>
            <person name="Kamisugi Y."/>
            <person name="Saleh O."/>
            <person name="Blanc G."/>
            <person name="Decker E.L."/>
            <person name="van Gessel N."/>
            <person name="Grimwood J."/>
            <person name="Hayes R.D."/>
            <person name="Graham S.W."/>
            <person name="Gunter L.E."/>
            <person name="McDaniel S.F."/>
            <person name="Hoernstein S.N.W."/>
            <person name="Larsson A."/>
            <person name="Li F.W."/>
            <person name="Perroud P.F."/>
            <person name="Phillips J."/>
            <person name="Ranjan P."/>
            <person name="Rokshar D.S."/>
            <person name="Rothfels C.J."/>
            <person name="Schneider L."/>
            <person name="Shu S."/>
            <person name="Stevenson D.W."/>
            <person name="Thummler F."/>
            <person name="Tillich M."/>
            <person name="Villarreal Aguilar J.C."/>
            <person name="Widiez T."/>
            <person name="Wong G.K."/>
            <person name="Wymore A."/>
            <person name="Zhang Y."/>
            <person name="Zimmer A.D."/>
            <person name="Quatrano R.S."/>
            <person name="Mayer K.F.X."/>
            <person name="Goodstein D."/>
            <person name="Casacuberta J.M."/>
            <person name="Vandepoele K."/>
            <person name="Reski R."/>
            <person name="Cuming A.C."/>
            <person name="Tuskan G.A."/>
            <person name="Maumus F."/>
            <person name="Salse J."/>
            <person name="Schmutz J."/>
            <person name="Rensing S.A."/>
        </authorList>
    </citation>
    <scope>NUCLEOTIDE SEQUENCE [LARGE SCALE GENOMIC DNA]</scope>
    <source>
        <strain evidence="2 3">cv. Gransden 2004</strain>
    </source>
</reference>
<accession>A0A2K1L6Y5</accession>
<reference evidence="2" key="3">
    <citation type="submission" date="2020-12" db="UniProtKB">
        <authorList>
            <consortium name="EnsemblPlants"/>
        </authorList>
    </citation>
    <scope>IDENTIFICATION</scope>
</reference>